<feature type="region of interest" description="Disordered" evidence="1">
    <location>
        <begin position="659"/>
        <end position="690"/>
    </location>
</feature>
<feature type="compositionally biased region" description="Polar residues" evidence="1">
    <location>
        <begin position="50"/>
        <end position="63"/>
    </location>
</feature>
<dbReference type="SMART" id="SM00164">
    <property type="entry name" value="TBC"/>
    <property type="match status" value="1"/>
</dbReference>
<feature type="region of interest" description="Disordered" evidence="1">
    <location>
        <begin position="712"/>
        <end position="731"/>
    </location>
</feature>
<dbReference type="PANTHER" id="PTHR22957:SF27">
    <property type="entry name" value="TBC1 DOMAIN FAMILY MEMBER 13"/>
    <property type="match status" value="1"/>
</dbReference>
<feature type="region of interest" description="Disordered" evidence="1">
    <location>
        <begin position="313"/>
        <end position="332"/>
    </location>
</feature>
<feature type="region of interest" description="Disordered" evidence="1">
    <location>
        <begin position="1816"/>
        <end position="1870"/>
    </location>
</feature>
<dbReference type="InterPro" id="IPR035969">
    <property type="entry name" value="Rab-GAP_TBC_sf"/>
</dbReference>
<dbReference type="PANTHER" id="PTHR22957">
    <property type="entry name" value="TBC1 DOMAIN FAMILY MEMBER GTPASE-ACTIVATING PROTEIN"/>
    <property type="match status" value="1"/>
</dbReference>
<reference evidence="3 4" key="1">
    <citation type="submission" date="2014-03" db="EMBL/GenBank/DDBJ databases">
        <authorList>
            <person name="Sibley D."/>
            <person name="Venepally P."/>
            <person name="Karamycheva S."/>
            <person name="Hadjithomas M."/>
            <person name="Khan A."/>
            <person name="Brunk B."/>
            <person name="Roos D."/>
            <person name="Caler E."/>
            <person name="Lorenzi H."/>
        </authorList>
    </citation>
    <scope>NUCLEOTIDE SEQUENCE [LARGE SCALE GENOMIC DNA]</scope>
    <source>
        <strain evidence="4">p89</strain>
    </source>
</reference>
<feature type="compositionally biased region" description="Basic and acidic residues" evidence="1">
    <location>
        <begin position="318"/>
        <end position="332"/>
    </location>
</feature>
<evidence type="ECO:0000259" key="2">
    <source>
        <dbReference type="PROSITE" id="PS50086"/>
    </source>
</evidence>
<feature type="region of interest" description="Disordered" evidence="1">
    <location>
        <begin position="1895"/>
        <end position="2065"/>
    </location>
</feature>
<feature type="compositionally biased region" description="Polar residues" evidence="1">
    <location>
        <begin position="188"/>
        <end position="198"/>
    </location>
</feature>
<feature type="compositionally biased region" description="Basic and acidic residues" evidence="1">
    <location>
        <begin position="23"/>
        <end position="44"/>
    </location>
</feature>
<protein>
    <submittedName>
        <fullName evidence="3">TBC domain-containing protein</fullName>
    </submittedName>
</protein>
<gene>
    <name evidence="3" type="ORF">TGP89_274130</name>
</gene>
<feature type="region of interest" description="Disordered" evidence="1">
    <location>
        <begin position="1149"/>
        <end position="1173"/>
    </location>
</feature>
<feature type="compositionally biased region" description="Low complexity" evidence="1">
    <location>
        <begin position="228"/>
        <end position="241"/>
    </location>
</feature>
<organism evidence="3 4">
    <name type="scientific">Toxoplasma gondii p89</name>
    <dbReference type="NCBI Taxonomy" id="943119"/>
    <lineage>
        <taxon>Eukaryota</taxon>
        <taxon>Sar</taxon>
        <taxon>Alveolata</taxon>
        <taxon>Apicomplexa</taxon>
        <taxon>Conoidasida</taxon>
        <taxon>Coccidia</taxon>
        <taxon>Eucoccidiorida</taxon>
        <taxon>Eimeriorina</taxon>
        <taxon>Sarcocystidae</taxon>
        <taxon>Toxoplasma</taxon>
    </lineage>
</organism>
<feature type="region of interest" description="Disordered" evidence="1">
    <location>
        <begin position="1250"/>
        <end position="1334"/>
    </location>
</feature>
<feature type="compositionally biased region" description="Low complexity" evidence="1">
    <location>
        <begin position="200"/>
        <end position="210"/>
    </location>
</feature>
<comment type="caution">
    <text evidence="3">The sequence shown here is derived from an EMBL/GenBank/DDBJ whole genome shotgun (WGS) entry which is preliminary data.</text>
</comment>
<name>A0A086L4F5_TOXGO</name>
<dbReference type="Pfam" id="PF00566">
    <property type="entry name" value="RabGAP-TBC"/>
    <property type="match status" value="1"/>
</dbReference>
<feature type="compositionally biased region" description="Basic and acidic residues" evidence="1">
    <location>
        <begin position="345"/>
        <end position="363"/>
    </location>
</feature>
<feature type="compositionally biased region" description="Basic and acidic residues" evidence="1">
    <location>
        <begin position="2008"/>
        <end position="2043"/>
    </location>
</feature>
<feature type="compositionally biased region" description="Basic and acidic residues" evidence="1">
    <location>
        <begin position="384"/>
        <end position="394"/>
    </location>
</feature>
<dbReference type="InterPro" id="IPR000195">
    <property type="entry name" value="Rab-GAP-TBC_dom"/>
</dbReference>
<feature type="region of interest" description="Disordered" evidence="1">
    <location>
        <begin position="186"/>
        <end position="249"/>
    </location>
</feature>
<dbReference type="PROSITE" id="PS50086">
    <property type="entry name" value="TBC_RABGAP"/>
    <property type="match status" value="1"/>
</dbReference>
<evidence type="ECO:0000313" key="3">
    <source>
        <dbReference type="EMBL" id="KFG51523.1"/>
    </source>
</evidence>
<feature type="compositionally biased region" description="Polar residues" evidence="1">
    <location>
        <begin position="545"/>
        <end position="560"/>
    </location>
</feature>
<dbReference type="OrthoDB" id="10263206at2759"/>
<dbReference type="Gene3D" id="1.10.8.270">
    <property type="entry name" value="putative rabgap domain of human tbc1 domain family member 14 like domains"/>
    <property type="match status" value="1"/>
</dbReference>
<dbReference type="Proteomes" id="UP000028828">
    <property type="component" value="Unassembled WGS sequence"/>
</dbReference>
<feature type="region of interest" description="Disordered" evidence="1">
    <location>
        <begin position="981"/>
        <end position="1008"/>
    </location>
</feature>
<dbReference type="GO" id="GO:0005096">
    <property type="term" value="F:GTPase activator activity"/>
    <property type="evidence" value="ECO:0007669"/>
    <property type="project" value="TreeGrafter"/>
</dbReference>
<feature type="domain" description="Rab-GAP TBC" evidence="2">
    <location>
        <begin position="1435"/>
        <end position="1672"/>
    </location>
</feature>
<feature type="region of interest" description="Disordered" evidence="1">
    <location>
        <begin position="339"/>
        <end position="394"/>
    </location>
</feature>
<feature type="compositionally biased region" description="Low complexity" evidence="1">
    <location>
        <begin position="1036"/>
        <end position="1045"/>
    </location>
</feature>
<feature type="compositionally biased region" description="Polar residues" evidence="1">
    <location>
        <begin position="742"/>
        <end position="753"/>
    </location>
</feature>
<dbReference type="VEuPathDB" id="ToxoDB:TGP89_274130"/>
<feature type="region of interest" description="Disordered" evidence="1">
    <location>
        <begin position="1434"/>
        <end position="1485"/>
    </location>
</feature>
<evidence type="ECO:0000313" key="4">
    <source>
        <dbReference type="Proteomes" id="UP000028828"/>
    </source>
</evidence>
<feature type="region of interest" description="Disordered" evidence="1">
    <location>
        <begin position="267"/>
        <end position="306"/>
    </location>
</feature>
<feature type="compositionally biased region" description="Basic and acidic residues" evidence="1">
    <location>
        <begin position="1826"/>
        <end position="1855"/>
    </location>
</feature>
<feature type="compositionally biased region" description="Basic and acidic residues" evidence="1">
    <location>
        <begin position="1441"/>
        <end position="1450"/>
    </location>
</feature>
<dbReference type="GO" id="GO:0006886">
    <property type="term" value="P:intracellular protein transport"/>
    <property type="evidence" value="ECO:0007669"/>
    <property type="project" value="TreeGrafter"/>
</dbReference>
<accession>A0A086L4F5</accession>
<evidence type="ECO:0000256" key="1">
    <source>
        <dbReference type="SAM" id="MobiDB-lite"/>
    </source>
</evidence>
<sequence length="2118" mass="226697">MAEPWRGVCQLRSHSEAAQTLEEGERLRLRDELHADSDRRRGVEGGDASPRSSGEETGNSFGRSGSLHGSDRHAASGVSVRSSGQFLCPEATETDVSSPGGFASSSSLPSVLLASSSESSSAVFSPRTCSPASVLLPLPQNGASVSLDKSLPYEDLAQSPPCRITVAACSSASLLKSESSLSAELPCSSHSCGDTSPPQLVASSSLASVSGVARGEGEEIGQQEAPRRLSSSDPTSSSAPTEDPPPGHQAEFAARAKTEEKFASLAHVREVQTKERGDQRLPGLTGGDRDGGGTGTASDGRGADGTELRGASFLWEKSPPHARDDLQTNAFRDRQRACVATGEPGMREGEKHKTETGGLREKVTSAAPGSKETSRAGNPEDTERDSCSEQAPRESRLLTAEEKLAVLQKHVQHLLAREPGAAVRTRLASRAEALRESPLDLEKLRSLCAAGMPDLCPAMRAMYWRILLGYLSHDPSRWQEDMEKKRSAYQSYKDDFIKEPELVRRLRQTRPSCSKQESEVSLFPSLALHSVASYSSLFLDPLTSPQRDLTTPGASTTTRQEPSPPCEASSSSFFSSPSSSSLTDVSAVLPSPSAAELLSPSCAAATLPPVSSPSLSASPGNVRNAQSLLAALVGPPSAEKGLQEKQTFSFDQEKACSLFGDSSETHPHRSRPALTSAKKSPLFGEDSDASALPSAASSMLVSRPPSLFAEKTSSRLDAPGSSVPGFRPSVPLFPAQKEQEETATTVSSCTLGSTAEGHQGPAVASAASGRPTGSGPHGRQLLTRPLNLESVSDHPLSQKTSSEWRSYWDDADIFDQINKDVFRTRPELAFFNYDPGLSLQHQHERLLRALQTSPGQAAPQGSLNLRSFAQGTSEEEEPIPLLVDYETLMLQKVPSQDLSRISDSSVSSGASAASHASKPGRFSLRRAFLSRKTNASSESSRSSPSVAAVRASLLPSDKGTFCSEAANGVTADGSGAALHPRLDATAEPSGSEVTRPLGSTKPPLSLSPCRGCPPNLEGGGSALACRFSSDIGRQGSSPSPTSLSTKTGHSPSSLVRFFASGLVSPRRSQRPKPGVSPGQGHAGAAEDAPLREGLVFEPNGRGSEKTGEATQASLTLSEKKEGRAKVEEHDTHQEYFVTAKELGAHRGDGETAVGAQTQGNWPLEGTSLGSSRKLGTEVTKTTRGAANLGAAFADLNANGAVKEDRKALDFLESDGCPHGEVREIYQGNPQLDENPVNFSVENSISVEAASADRLPPGTRMPAFTRASPSFSPLAAQETQALGRPAPVEAPVASQTPKEAKETVSPLSLVGSTSRLHSSRDPLESPEGYSPFAETPERLAGELAKTTGEHSEERLSERDLPWAGERRLDTAGDSPQALALGTFKQTTGQAKPPQVEEAQRPRVIVGWDEQDGQVLQNTVQKKDVPFVSTEICQLSGIPPEAPGDRGEAAAKREHRSGNQLGFSHRDNVAEATESGEETPGAPGNAAFSAFSGADLHALASDEASNSSEETVPLLQPCRAPAGMQDTCDLLEPRRHYDLLGRILFVYAKVNPGIRYVQGMNELLAPIYYVIMSDPLCTDPLQAEAEIFFCFTELMQEQRDAFCKALDPTDHGVSGRIARLSALLKKKDIVVWTHLETIGVDPQFYALRWLLLLLTQEFQLPDVLVLWDAFIADDGWPLPLLYYVCVSMILWLRPALLAGDFTACMKLLQHLPAFDPQVLLRTAVRMREEDIAEGPAAVSDVSSPSASLSARANDLERLDPLRTRTQLQSLPTSSLQVSPLFGRIRNAGNALSSFASSALATSPSSSLLPRFASGFGARDGGSVGSVEPNDRGRSGGLSEAKEGDTCGLEREGERADGVSRQVSPSFGEPVRNVETDGRVVDAGRGSVLLPSYVSVGSGNAKTLSPLEEARHDRQLVPPARRSGAPLWGGEPARRGPQERGGDAGVGREARSLSEVQAGFEGQQEVRDSAKEKQKEKDRKKEREEERRRKEEERRRQVISSLPAAFLTGTTDREEKRSGVASSRQREEQRHEEGMEPRREREDRFNSRSLLPWRRGEEASERDRDFDSTLSSLGEKLGELRSFAVTSFVADTARALWAAGTGSGESFIQGEREKWTEGERE</sequence>
<dbReference type="Gene3D" id="1.10.472.80">
    <property type="entry name" value="Ypt/Rab-GAP domain of gyp1p, domain 3"/>
    <property type="match status" value="1"/>
</dbReference>
<feature type="compositionally biased region" description="Basic and acidic residues" evidence="1">
    <location>
        <begin position="2051"/>
        <end position="2064"/>
    </location>
</feature>
<dbReference type="EMBL" id="AEYI02000148">
    <property type="protein sequence ID" value="KFG51523.1"/>
    <property type="molecule type" value="Genomic_DNA"/>
</dbReference>
<proteinExistence type="predicted"/>
<feature type="region of interest" description="Disordered" evidence="1">
    <location>
        <begin position="1029"/>
        <end position="1112"/>
    </location>
</feature>
<feature type="region of interest" description="Disordered" evidence="1">
    <location>
        <begin position="737"/>
        <end position="794"/>
    </location>
</feature>
<feature type="compositionally biased region" description="Low complexity" evidence="1">
    <location>
        <begin position="566"/>
        <end position="575"/>
    </location>
</feature>
<dbReference type="SUPFAM" id="SSF47923">
    <property type="entry name" value="Ypt/Rab-GAP domain of gyp1p"/>
    <property type="match status" value="3"/>
</dbReference>
<feature type="compositionally biased region" description="Basic and acidic residues" evidence="1">
    <location>
        <begin position="1929"/>
        <end position="1949"/>
    </location>
</feature>
<feature type="compositionally biased region" description="Basic and acidic residues" evidence="1">
    <location>
        <begin position="1961"/>
        <end position="1993"/>
    </location>
</feature>
<feature type="compositionally biased region" description="Basic and acidic residues" evidence="1">
    <location>
        <begin position="267"/>
        <end position="279"/>
    </location>
</feature>
<feature type="region of interest" description="Disordered" evidence="1">
    <location>
        <begin position="16"/>
        <end position="75"/>
    </location>
</feature>
<feature type="region of interest" description="Disordered" evidence="1">
    <location>
        <begin position="545"/>
        <end position="575"/>
    </location>
</feature>